<evidence type="ECO:0000259" key="1">
    <source>
        <dbReference type="Pfam" id="PF01170"/>
    </source>
</evidence>
<comment type="caution">
    <text evidence="2">The sequence shown here is derived from an EMBL/GenBank/DDBJ whole genome shotgun (WGS) entry which is preliminary data.</text>
</comment>
<dbReference type="Pfam" id="PF01170">
    <property type="entry name" value="UPF0020"/>
    <property type="match status" value="1"/>
</dbReference>
<feature type="domain" description="Ribosomal RNA large subunit methyltransferase K/L-like methyltransferase" evidence="1">
    <location>
        <begin position="311"/>
        <end position="439"/>
    </location>
</feature>
<proteinExistence type="predicted"/>
<dbReference type="PANTHER" id="PTHR14911">
    <property type="entry name" value="THUMP DOMAIN-CONTAINING"/>
    <property type="match status" value="1"/>
</dbReference>
<name>A0A1Q9D8E3_SYMMI</name>
<dbReference type="GO" id="GO:0030488">
    <property type="term" value="P:tRNA methylation"/>
    <property type="evidence" value="ECO:0007669"/>
    <property type="project" value="TreeGrafter"/>
</dbReference>
<organism evidence="2 3">
    <name type="scientific">Symbiodinium microadriaticum</name>
    <name type="common">Dinoflagellate</name>
    <name type="synonym">Zooxanthella microadriatica</name>
    <dbReference type="NCBI Taxonomy" id="2951"/>
    <lineage>
        <taxon>Eukaryota</taxon>
        <taxon>Sar</taxon>
        <taxon>Alveolata</taxon>
        <taxon>Dinophyceae</taxon>
        <taxon>Suessiales</taxon>
        <taxon>Symbiodiniaceae</taxon>
        <taxon>Symbiodinium</taxon>
    </lineage>
</organism>
<dbReference type="GO" id="GO:0043527">
    <property type="term" value="C:tRNA methyltransferase complex"/>
    <property type="evidence" value="ECO:0007669"/>
    <property type="project" value="UniProtKB-ARBA"/>
</dbReference>
<dbReference type="AlphaFoldDB" id="A0A1Q9D8E3"/>
<sequence>MSCAAEYWVISGEHALPTTQTDADGMSIARTQHRLMEVAFFKKCIMSWAANLFELQAQWPQGMLQQSGELKRHSQWGWMACRVRAACLWSRWCVLACFACLARTGDHSLGFSVKPHAQYLAVAVSDRYRDSLNELALSELESSGFRNIDFADGRWYFDAGLRLSDARALAAIKHVASIRAIALCANLSTAKDPLSAPELALRVDEAAKWKATLKELTATRRCSPSTLRVVSRRSLPAGLEQELEKLLVRRFGWRRQVRGRKADITIHLCARGGMLHVEVPLLYQEKAVLGGGLPRPGLGHVEAWACARSLQIESGDLVLDPMCGKGTLLAEAAVWWPSANFVGCDVDKDQLDCCRSNFEWLQREVSLYHTDATKMGGIPFQDGSVDKVLVAPPWNRQYRIQGDPEVFYCSMFKEILRVLHPAGRLVFLGASGKTIHKLEVALRNAQKEHRRFRIVSKRSFFLTRSVTGVMAVAENTACENSEGVGWKALPWEGQAPENGRDLYNHWRHLRALAFPELRPASEPIRDDNETLRHRLPSKRFLVLVTVLLGLAAFRRQVL</sequence>
<dbReference type="GO" id="GO:0016423">
    <property type="term" value="F:tRNA (guanine) methyltransferase activity"/>
    <property type="evidence" value="ECO:0007669"/>
    <property type="project" value="TreeGrafter"/>
</dbReference>
<dbReference type="EMBL" id="LSRX01000664">
    <property type="protein sequence ID" value="OLP91464.1"/>
    <property type="molecule type" value="Genomic_DNA"/>
</dbReference>
<reference evidence="2 3" key="1">
    <citation type="submission" date="2016-02" db="EMBL/GenBank/DDBJ databases">
        <title>Genome analysis of coral dinoflagellate symbionts highlights evolutionary adaptations to a symbiotic lifestyle.</title>
        <authorList>
            <person name="Aranda M."/>
            <person name="Li Y."/>
            <person name="Liew Y.J."/>
            <person name="Baumgarten S."/>
            <person name="Simakov O."/>
            <person name="Wilson M."/>
            <person name="Piel J."/>
            <person name="Ashoor H."/>
            <person name="Bougouffa S."/>
            <person name="Bajic V.B."/>
            <person name="Ryu T."/>
            <person name="Ravasi T."/>
            <person name="Bayer T."/>
            <person name="Micklem G."/>
            <person name="Kim H."/>
            <person name="Bhak J."/>
            <person name="Lajeunesse T.C."/>
            <person name="Voolstra C.R."/>
        </authorList>
    </citation>
    <scope>NUCLEOTIDE SEQUENCE [LARGE SCALE GENOMIC DNA]</scope>
    <source>
        <strain evidence="2 3">CCMP2467</strain>
    </source>
</reference>
<dbReference type="PANTHER" id="PTHR14911:SF13">
    <property type="entry name" value="TRNA (GUANINE(6)-N2)-METHYLTRANSFERASE THUMP3"/>
    <property type="match status" value="1"/>
</dbReference>
<dbReference type="OrthoDB" id="419591at2759"/>
<dbReference type="InterPro" id="IPR000241">
    <property type="entry name" value="RlmKL-like_Mtase"/>
</dbReference>
<accession>A0A1Q9D8E3</accession>
<evidence type="ECO:0000313" key="2">
    <source>
        <dbReference type="EMBL" id="OLP91464.1"/>
    </source>
</evidence>
<keyword evidence="3" id="KW-1185">Reference proteome</keyword>
<dbReference type="Gene3D" id="3.40.50.150">
    <property type="entry name" value="Vaccinia Virus protein VP39"/>
    <property type="match status" value="1"/>
</dbReference>
<evidence type="ECO:0000313" key="3">
    <source>
        <dbReference type="Proteomes" id="UP000186817"/>
    </source>
</evidence>
<dbReference type="InterPro" id="IPR029063">
    <property type="entry name" value="SAM-dependent_MTases_sf"/>
</dbReference>
<dbReference type="CDD" id="cd02440">
    <property type="entry name" value="AdoMet_MTases"/>
    <property type="match status" value="1"/>
</dbReference>
<dbReference type="Proteomes" id="UP000186817">
    <property type="component" value="Unassembled WGS sequence"/>
</dbReference>
<protein>
    <submittedName>
        <fullName evidence="2">THUMP domain-containing protein 2</fullName>
    </submittedName>
</protein>
<gene>
    <name evidence="2" type="primary">THUMPD2</name>
    <name evidence="2" type="ORF">AK812_SmicGene26820</name>
</gene>
<dbReference type="SUPFAM" id="SSF53335">
    <property type="entry name" value="S-adenosyl-L-methionine-dependent methyltransferases"/>
    <property type="match status" value="1"/>
</dbReference>